<protein>
    <recommendedName>
        <fullName evidence="4">Transmembrane protein (PGPGW)</fullName>
    </recommendedName>
</protein>
<name>A0ABR9IIK8_RHIVS</name>
<evidence type="ECO:0000313" key="2">
    <source>
        <dbReference type="EMBL" id="MBE1503023.1"/>
    </source>
</evidence>
<organism evidence="2 3">
    <name type="scientific">Rhizobium viscosum</name>
    <name type="common">Arthrobacter viscosus</name>
    <dbReference type="NCBI Taxonomy" id="1673"/>
    <lineage>
        <taxon>Bacteria</taxon>
        <taxon>Pseudomonadati</taxon>
        <taxon>Pseudomonadota</taxon>
        <taxon>Alphaproteobacteria</taxon>
        <taxon>Hyphomicrobiales</taxon>
        <taxon>Rhizobiaceae</taxon>
        <taxon>Rhizobium/Agrobacterium group</taxon>
        <taxon>Rhizobium</taxon>
    </lineage>
</organism>
<gene>
    <name evidence="2" type="ORF">H4W29_000204</name>
</gene>
<keyword evidence="1" id="KW-0472">Membrane</keyword>
<reference evidence="2 3" key="1">
    <citation type="submission" date="2020-10" db="EMBL/GenBank/DDBJ databases">
        <title>Sequencing the genomes of 1000 actinobacteria strains.</title>
        <authorList>
            <person name="Klenk H.-P."/>
        </authorList>
    </citation>
    <scope>NUCLEOTIDE SEQUENCE [LARGE SCALE GENOMIC DNA]</scope>
    <source>
        <strain evidence="2 3">DSM 7307</strain>
    </source>
</reference>
<evidence type="ECO:0000256" key="1">
    <source>
        <dbReference type="SAM" id="Phobius"/>
    </source>
</evidence>
<dbReference type="RefSeq" id="WP_192727300.1">
    <property type="nucleotide sequence ID" value="NZ_BAAAVL010000003.1"/>
</dbReference>
<feature type="transmembrane region" description="Helical" evidence="1">
    <location>
        <begin position="44"/>
        <end position="65"/>
    </location>
</feature>
<evidence type="ECO:0008006" key="4">
    <source>
        <dbReference type="Google" id="ProtNLM"/>
    </source>
</evidence>
<keyword evidence="3" id="KW-1185">Reference proteome</keyword>
<proteinExistence type="predicted"/>
<keyword evidence="1" id="KW-1133">Transmembrane helix</keyword>
<sequence length="97" mass="11069">MTSRQNGPKKAGEKRFGIDHRDGKLVLGSLRVPMPRSRIARMTTGALLIFGGILGFLPVLGFWMLPLGFLVLSHDLPIARRCRRRVAVWWHRRKRPA</sequence>
<keyword evidence="1" id="KW-0812">Transmembrane</keyword>
<accession>A0ABR9IIK8</accession>
<dbReference type="Proteomes" id="UP000620262">
    <property type="component" value="Unassembled WGS sequence"/>
</dbReference>
<evidence type="ECO:0000313" key="3">
    <source>
        <dbReference type="Proteomes" id="UP000620262"/>
    </source>
</evidence>
<dbReference type="EMBL" id="JADBEC010000001">
    <property type="protein sequence ID" value="MBE1503023.1"/>
    <property type="molecule type" value="Genomic_DNA"/>
</dbReference>
<comment type="caution">
    <text evidence="2">The sequence shown here is derived from an EMBL/GenBank/DDBJ whole genome shotgun (WGS) entry which is preliminary data.</text>
</comment>